<comment type="subcellular location">
    <subcellularLocation>
        <location evidence="1">Membrane</location>
        <topology evidence="1">Multi-pass membrane protein</topology>
    </subcellularLocation>
</comment>
<feature type="signal peptide" evidence="7">
    <location>
        <begin position="1"/>
        <end position="24"/>
    </location>
</feature>
<dbReference type="AlphaFoldDB" id="A0A2B4T1Q9"/>
<dbReference type="InterPro" id="IPR006029">
    <property type="entry name" value="Neurotrans-gated_channel_TM"/>
</dbReference>
<evidence type="ECO:0000256" key="7">
    <source>
        <dbReference type="SAM" id="SignalP"/>
    </source>
</evidence>
<keyword evidence="11" id="KW-1185">Reference proteome</keyword>
<accession>A0A2B4T1Q9</accession>
<dbReference type="GO" id="GO:0016020">
    <property type="term" value="C:membrane"/>
    <property type="evidence" value="ECO:0007669"/>
    <property type="project" value="UniProtKB-SubCell"/>
</dbReference>
<keyword evidence="7" id="KW-0732">Signal</keyword>
<dbReference type="SUPFAM" id="SSF63712">
    <property type="entry name" value="Nicotinic receptor ligand binding domain-like"/>
    <property type="match status" value="1"/>
</dbReference>
<dbReference type="InterPro" id="IPR036734">
    <property type="entry name" value="Neur_chan_lig-bd_sf"/>
</dbReference>
<evidence type="ECO:0000256" key="4">
    <source>
        <dbReference type="ARBA" id="ARBA00023136"/>
    </source>
</evidence>
<sequence length="897" mass="101809">MAVGRCSSVALAILFFTAVHFAITRHDGTQKFYSHLLYKINDFENAKEPGLNFWTPLSGLAGERCGSHCCRLRLRLRLRPRGKGYFASRINRYTNSTSSFELVRLVISGSISPNQGPDKTSVSPKPDKRNRRCQTDPLYNINIAHLDIRSLKNHKHYILAKEAVRANNIDIFAVSETWLDSTVSDIEVEFLGFHLHRLDTSIQTGAGVCIFTKQYFKVECLYQLSYIAASGLHMLWVKIQIRNSRSFLVCTVYKPPDASTLCFDTDQQNSRSGTLNSLNKPIFILGDLNCYMLNENDLACQTLTSFYSSFNLLQLVAQPTRITETSETLIDVLATNGNLVIETKVVPLSIIGQATVDEINSLANEYKHNLAKPGFKPRTIVSRANYARTYDESEQFAFHTVECKQLQKIVLAMLTNKAPGNDKIPMRVIKDSLPVILPTPRQLSTGSHSPLDNRMFSKTSADHERQSGMDQFHTQIVINSTGWNMWLTPVILYSSCKMDVKYFPFDAQACDLKFGSWTYDGFRMDMVPEALIADTSKFVSNGEWELISFPAKRNVIYYVCCPEPYPDVTYTLRIQRLALFYYMNLMIPCLLITVLTVTAFYLPPDSGERITLVITNLLAMTVFMLLVADIMPSTSEVIPVISIYFSGAIFEVSLALLATCFILKCHFHDPASSDMPVWIRHIVLKWMAQFLRVKVPRHRKQGTQELDHVTFLHRNKTPKEYGVNNKTKIENASTHITSSPDHTLATPPKDIQSLVKRISHSNLLNGNYKSGTGPREQESISKMTITQVEDWCIESSDASLSSNEYHGQRHNSETGTDGEVRKSLNDGDRSTEEILKMQEKLLECVQILTKEVAKNEDMQEKKDEWNTAVAILDRAFRMLFLLMFFLSTLTIFYFSMV</sequence>
<dbReference type="CDD" id="cd18997">
    <property type="entry name" value="LGIC_ECD_nAChR"/>
    <property type="match status" value="1"/>
</dbReference>
<evidence type="ECO:0000313" key="10">
    <source>
        <dbReference type="EMBL" id="PFX34597.1"/>
    </source>
</evidence>
<keyword evidence="2 6" id="KW-0812">Transmembrane</keyword>
<feature type="transmembrane region" description="Helical" evidence="6">
    <location>
        <begin position="610"/>
        <end position="631"/>
    </location>
</feature>
<evidence type="ECO:0000256" key="2">
    <source>
        <dbReference type="ARBA" id="ARBA00022692"/>
    </source>
</evidence>
<dbReference type="SUPFAM" id="SSF90112">
    <property type="entry name" value="Neurotransmitter-gated ion-channel transmembrane pore"/>
    <property type="match status" value="1"/>
</dbReference>
<dbReference type="GO" id="GO:0005230">
    <property type="term" value="F:extracellular ligand-gated monoatomic ion channel activity"/>
    <property type="evidence" value="ECO:0007669"/>
    <property type="project" value="InterPro"/>
</dbReference>
<dbReference type="Pfam" id="PF02931">
    <property type="entry name" value="Neur_chan_LBD"/>
    <property type="match status" value="1"/>
</dbReference>
<dbReference type="PROSITE" id="PS00236">
    <property type="entry name" value="NEUROTR_ION_CHANNEL"/>
    <property type="match status" value="1"/>
</dbReference>
<dbReference type="Proteomes" id="UP000225706">
    <property type="component" value="Unassembled WGS sequence"/>
</dbReference>
<dbReference type="FunFam" id="1.20.58.390:FF:000073">
    <property type="entry name" value="Neuronal acetylcholine receptor subunit alpha-9-II"/>
    <property type="match status" value="1"/>
</dbReference>
<dbReference type="SUPFAM" id="SSF56219">
    <property type="entry name" value="DNase I-like"/>
    <property type="match status" value="1"/>
</dbReference>
<dbReference type="FunFam" id="2.70.170.10:FF:000060">
    <property type="entry name" value="Nicotinic acetylcholine receptor subunit alpha4"/>
    <property type="match status" value="1"/>
</dbReference>
<dbReference type="Gene3D" id="2.70.170.10">
    <property type="entry name" value="Neurotransmitter-gated ion-channel ligand-binding domain"/>
    <property type="match status" value="1"/>
</dbReference>
<dbReference type="OrthoDB" id="5975154at2759"/>
<dbReference type="Gene3D" id="1.20.58.390">
    <property type="entry name" value="Neurotransmitter-gated ion-channel transmembrane domain"/>
    <property type="match status" value="2"/>
</dbReference>
<evidence type="ECO:0000256" key="3">
    <source>
        <dbReference type="ARBA" id="ARBA00022989"/>
    </source>
</evidence>
<gene>
    <name evidence="10" type="primary">CHRNA7</name>
    <name evidence="10" type="ORF">AWC38_SpisGene472</name>
</gene>
<dbReference type="STRING" id="50429.A0A2B4T1Q9"/>
<reference evidence="11" key="1">
    <citation type="journal article" date="2017" name="bioRxiv">
        <title>Comparative analysis of the genomes of Stylophora pistillata and Acropora digitifera provides evidence for extensive differences between species of corals.</title>
        <authorList>
            <person name="Voolstra C.R."/>
            <person name="Li Y."/>
            <person name="Liew Y.J."/>
            <person name="Baumgarten S."/>
            <person name="Zoccola D."/>
            <person name="Flot J.-F."/>
            <person name="Tambutte S."/>
            <person name="Allemand D."/>
            <person name="Aranda M."/>
        </authorList>
    </citation>
    <scope>NUCLEOTIDE SEQUENCE [LARGE SCALE GENOMIC DNA]</scope>
</reference>
<dbReference type="InterPro" id="IPR038050">
    <property type="entry name" value="Neuro_actylchol_rec"/>
</dbReference>
<dbReference type="InterPro" id="IPR006201">
    <property type="entry name" value="Neur_channel"/>
</dbReference>
<name>A0A2B4T1Q9_STYPI</name>
<dbReference type="GO" id="GO:0004888">
    <property type="term" value="F:transmembrane signaling receptor activity"/>
    <property type="evidence" value="ECO:0007669"/>
    <property type="project" value="InterPro"/>
</dbReference>
<keyword evidence="10" id="KW-0675">Receptor</keyword>
<evidence type="ECO:0000256" key="6">
    <source>
        <dbReference type="SAM" id="Phobius"/>
    </source>
</evidence>
<keyword evidence="3 6" id="KW-1133">Transmembrane helix</keyword>
<dbReference type="Gene3D" id="3.60.10.10">
    <property type="entry name" value="Endonuclease/exonuclease/phosphatase"/>
    <property type="match status" value="1"/>
</dbReference>
<dbReference type="PANTHER" id="PTHR18945">
    <property type="entry name" value="NEUROTRANSMITTER GATED ION CHANNEL"/>
    <property type="match status" value="1"/>
</dbReference>
<dbReference type="CDD" id="cd19051">
    <property type="entry name" value="LGIC_TM_cation"/>
    <property type="match status" value="1"/>
</dbReference>
<feature type="transmembrane region" description="Helical" evidence="6">
    <location>
        <begin position="878"/>
        <end position="896"/>
    </location>
</feature>
<protein>
    <submittedName>
        <fullName evidence="10">Neuronal acetylcholine receptor subunit alpha-7</fullName>
    </submittedName>
</protein>
<dbReference type="InterPro" id="IPR006202">
    <property type="entry name" value="Neur_chan_lig-bd"/>
</dbReference>
<keyword evidence="4 6" id="KW-0472">Membrane</keyword>
<evidence type="ECO:0000313" key="11">
    <source>
        <dbReference type="Proteomes" id="UP000225706"/>
    </source>
</evidence>
<feature type="chain" id="PRO_5012631838" evidence="7">
    <location>
        <begin position="25"/>
        <end position="897"/>
    </location>
</feature>
<dbReference type="EMBL" id="LSMT01000003">
    <property type="protein sequence ID" value="PFX34597.1"/>
    <property type="molecule type" value="Genomic_DNA"/>
</dbReference>
<dbReference type="InterPro" id="IPR036719">
    <property type="entry name" value="Neuro-gated_channel_TM_sf"/>
</dbReference>
<feature type="compositionally biased region" description="Basic and acidic residues" evidence="5">
    <location>
        <begin position="806"/>
        <end position="826"/>
    </location>
</feature>
<feature type="region of interest" description="Disordered" evidence="5">
    <location>
        <begin position="802"/>
        <end position="826"/>
    </location>
</feature>
<feature type="transmembrane region" description="Helical" evidence="6">
    <location>
        <begin position="579"/>
        <end position="603"/>
    </location>
</feature>
<feature type="domain" description="Neurotransmitter-gated ion-channel transmembrane" evidence="9">
    <location>
        <begin position="585"/>
        <end position="892"/>
    </location>
</feature>
<proteinExistence type="predicted"/>
<dbReference type="InterPro" id="IPR036691">
    <property type="entry name" value="Endo/exonu/phosph_ase_sf"/>
</dbReference>
<evidence type="ECO:0000256" key="1">
    <source>
        <dbReference type="ARBA" id="ARBA00004141"/>
    </source>
</evidence>
<evidence type="ECO:0000259" key="9">
    <source>
        <dbReference type="Pfam" id="PF02932"/>
    </source>
</evidence>
<feature type="domain" description="Neurotransmitter-gated ion-channel ligand-binding" evidence="8">
    <location>
        <begin position="467"/>
        <end position="576"/>
    </location>
</feature>
<comment type="caution">
    <text evidence="10">The sequence shown here is derived from an EMBL/GenBank/DDBJ whole genome shotgun (WGS) entry which is preliminary data.</text>
</comment>
<evidence type="ECO:0000256" key="5">
    <source>
        <dbReference type="SAM" id="MobiDB-lite"/>
    </source>
</evidence>
<dbReference type="InterPro" id="IPR018000">
    <property type="entry name" value="Neurotransmitter_ion_chnl_CS"/>
</dbReference>
<dbReference type="Pfam" id="PF02932">
    <property type="entry name" value="Neur_chan_memb"/>
    <property type="match status" value="1"/>
</dbReference>
<evidence type="ECO:0000259" key="8">
    <source>
        <dbReference type="Pfam" id="PF02931"/>
    </source>
</evidence>
<feature type="transmembrane region" description="Helical" evidence="6">
    <location>
        <begin position="637"/>
        <end position="663"/>
    </location>
</feature>
<organism evidence="10 11">
    <name type="scientific">Stylophora pistillata</name>
    <name type="common">Smooth cauliflower coral</name>
    <dbReference type="NCBI Taxonomy" id="50429"/>
    <lineage>
        <taxon>Eukaryota</taxon>
        <taxon>Metazoa</taxon>
        <taxon>Cnidaria</taxon>
        <taxon>Anthozoa</taxon>
        <taxon>Hexacorallia</taxon>
        <taxon>Scleractinia</taxon>
        <taxon>Astrocoeniina</taxon>
        <taxon>Pocilloporidae</taxon>
        <taxon>Stylophora</taxon>
    </lineage>
</organism>